<accession>A0A8H8DMD9</accession>
<feature type="compositionally biased region" description="Basic residues" evidence="1">
    <location>
        <begin position="1"/>
        <end position="15"/>
    </location>
</feature>
<organism evidence="2 3">
    <name type="scientific">Olpidium bornovanus</name>
    <dbReference type="NCBI Taxonomy" id="278681"/>
    <lineage>
        <taxon>Eukaryota</taxon>
        <taxon>Fungi</taxon>
        <taxon>Fungi incertae sedis</taxon>
        <taxon>Olpidiomycota</taxon>
        <taxon>Olpidiomycotina</taxon>
        <taxon>Olpidiomycetes</taxon>
        <taxon>Olpidiales</taxon>
        <taxon>Olpidiaceae</taxon>
        <taxon>Olpidium</taxon>
    </lineage>
</organism>
<keyword evidence="3" id="KW-1185">Reference proteome</keyword>
<evidence type="ECO:0000313" key="2">
    <source>
        <dbReference type="EMBL" id="KAG5463640.1"/>
    </source>
</evidence>
<feature type="region of interest" description="Disordered" evidence="1">
    <location>
        <begin position="176"/>
        <end position="210"/>
    </location>
</feature>
<evidence type="ECO:0000256" key="1">
    <source>
        <dbReference type="SAM" id="MobiDB-lite"/>
    </source>
</evidence>
<dbReference type="Proteomes" id="UP000673691">
    <property type="component" value="Unassembled WGS sequence"/>
</dbReference>
<feature type="region of interest" description="Disordered" evidence="1">
    <location>
        <begin position="1"/>
        <end position="26"/>
    </location>
</feature>
<protein>
    <submittedName>
        <fullName evidence="2">Uncharacterized protein</fullName>
    </submittedName>
</protein>
<dbReference type="EMBL" id="JAEFCI010000312">
    <property type="protein sequence ID" value="KAG5463640.1"/>
    <property type="molecule type" value="Genomic_DNA"/>
</dbReference>
<dbReference type="AntiFam" id="ANF00225">
    <property type="entry name" value="Shadow ORF (opposite tuf)"/>
</dbReference>
<proteinExistence type="predicted"/>
<reference evidence="2 3" key="1">
    <citation type="journal article" name="Sci. Rep.">
        <title>Genome-scale phylogenetic analyses confirm Olpidium as the closest living zoosporic fungus to the non-flagellated, terrestrial fungi.</title>
        <authorList>
            <person name="Chang Y."/>
            <person name="Rochon D."/>
            <person name="Sekimoto S."/>
            <person name="Wang Y."/>
            <person name="Chovatia M."/>
            <person name="Sandor L."/>
            <person name="Salamov A."/>
            <person name="Grigoriev I.V."/>
            <person name="Stajich J.E."/>
            <person name="Spatafora J.W."/>
        </authorList>
    </citation>
    <scope>NUCLEOTIDE SEQUENCE [LARGE SCALE GENOMIC DNA]</scope>
    <source>
        <strain evidence="2">S191</strain>
    </source>
</reference>
<evidence type="ECO:0000313" key="3">
    <source>
        <dbReference type="Proteomes" id="UP000673691"/>
    </source>
</evidence>
<dbReference type="AlphaFoldDB" id="A0A8H8DMD9"/>
<comment type="caution">
    <text evidence="2">The sequence shown here is derived from an EMBL/GenBank/DDBJ whole genome shotgun (WGS) entry which is preliminary data.</text>
</comment>
<gene>
    <name evidence="2" type="ORF">BJ554DRAFT_5791</name>
</gene>
<name>A0A8H8DMD9_9FUNG</name>
<sequence>MLVARATKKKNKNPRPKSLTGANGLSALAKREAQSGLNRKVVRNRVTGHDHPFLAVFRVFGNCNSAGDISGAQKHLRAVVAREGRVAAALLLGEDVDLRLELLQRFHRPGRRENHAPANLLPLNTAEQGAHVIAGLSPVEFPMEHLEASNYGLDIGAHAENFDLLVLGNRTAVHAAGNHGATPRDRKDVCRGNTGGAGRRDRGGRHGTFD</sequence>